<name>A0A6G1G075_9PEZI</name>
<accession>A0A6G1G075</accession>
<dbReference type="AlphaFoldDB" id="A0A6G1G075"/>
<dbReference type="EMBL" id="ML975162">
    <property type="protein sequence ID" value="KAF1811219.1"/>
    <property type="molecule type" value="Genomic_DNA"/>
</dbReference>
<dbReference type="RefSeq" id="XP_033532850.1">
    <property type="nucleotide sequence ID" value="XM_033683143.1"/>
</dbReference>
<organism evidence="1">
    <name type="scientific">Eremomyces bilateralis CBS 781.70</name>
    <dbReference type="NCBI Taxonomy" id="1392243"/>
    <lineage>
        <taxon>Eukaryota</taxon>
        <taxon>Fungi</taxon>
        <taxon>Dikarya</taxon>
        <taxon>Ascomycota</taxon>
        <taxon>Pezizomycotina</taxon>
        <taxon>Dothideomycetes</taxon>
        <taxon>Dothideomycetes incertae sedis</taxon>
        <taxon>Eremomycetales</taxon>
        <taxon>Eremomycetaceae</taxon>
        <taxon>Eremomyces</taxon>
    </lineage>
</organism>
<protein>
    <submittedName>
        <fullName evidence="1 3">Uncharacterized protein</fullName>
    </submittedName>
</protein>
<reference evidence="3" key="3">
    <citation type="submission" date="2025-04" db="UniProtKB">
        <authorList>
            <consortium name="RefSeq"/>
        </authorList>
    </citation>
    <scope>IDENTIFICATION</scope>
    <source>
        <strain evidence="3">CBS 781.70</strain>
    </source>
</reference>
<reference evidence="1 3" key="1">
    <citation type="submission" date="2020-01" db="EMBL/GenBank/DDBJ databases">
        <authorList>
            <consortium name="DOE Joint Genome Institute"/>
            <person name="Haridas S."/>
            <person name="Albert R."/>
            <person name="Binder M."/>
            <person name="Bloem J."/>
            <person name="Labutti K."/>
            <person name="Salamov A."/>
            <person name="Andreopoulos B."/>
            <person name="Baker S.E."/>
            <person name="Barry K."/>
            <person name="Bills G."/>
            <person name="Bluhm B.H."/>
            <person name="Cannon C."/>
            <person name="Castanera R."/>
            <person name="Culley D.E."/>
            <person name="Daum C."/>
            <person name="Ezra D."/>
            <person name="Gonzalez J.B."/>
            <person name="Henrissat B."/>
            <person name="Kuo A."/>
            <person name="Liang C."/>
            <person name="Lipzen A."/>
            <person name="Lutzoni F."/>
            <person name="Magnuson J."/>
            <person name="Mondo S."/>
            <person name="Nolan M."/>
            <person name="Ohm R."/>
            <person name="Pangilinan J."/>
            <person name="Park H.-J."/>
            <person name="Ramirez L."/>
            <person name="Alfaro M."/>
            <person name="Sun H."/>
            <person name="Tritt A."/>
            <person name="Yoshinaga Y."/>
            <person name="Zwiers L.-H."/>
            <person name="Turgeon B.G."/>
            <person name="Goodwin S.B."/>
            <person name="Spatafora J.W."/>
            <person name="Crous P.W."/>
            <person name="Grigoriev I.V."/>
        </authorList>
    </citation>
    <scope>NUCLEOTIDE SEQUENCE</scope>
    <source>
        <strain evidence="1 3">CBS 781.70</strain>
    </source>
</reference>
<keyword evidence="2" id="KW-1185">Reference proteome</keyword>
<reference evidence="3" key="2">
    <citation type="submission" date="2020-04" db="EMBL/GenBank/DDBJ databases">
        <authorList>
            <consortium name="NCBI Genome Project"/>
        </authorList>
    </citation>
    <scope>NUCLEOTIDE SEQUENCE</scope>
    <source>
        <strain evidence="3">CBS 781.70</strain>
    </source>
</reference>
<gene>
    <name evidence="1 3" type="ORF">P152DRAFT_65976</name>
</gene>
<evidence type="ECO:0000313" key="1">
    <source>
        <dbReference type="EMBL" id="KAF1811219.1"/>
    </source>
</evidence>
<evidence type="ECO:0000313" key="2">
    <source>
        <dbReference type="Proteomes" id="UP000504638"/>
    </source>
</evidence>
<dbReference type="OrthoDB" id="3558968at2759"/>
<proteinExistence type="predicted"/>
<evidence type="ECO:0000313" key="3">
    <source>
        <dbReference type="RefSeq" id="XP_033532850.1"/>
    </source>
</evidence>
<dbReference type="Proteomes" id="UP000504638">
    <property type="component" value="Unplaced"/>
</dbReference>
<dbReference type="GeneID" id="54423713"/>
<sequence length="163" mass="19410">MERQITPDRPIRREEYTTIQKSRFFEAYDSRTADQPLSDILRKLDLPRRTANYWLSQRRRIGKEAYRRTRPNSDRLGRRRAITSPQLDAIVSSQNPIRELPYEANITHFNLDITTGRALHNNLKDRRDAGRFVEQQGKPVSPRNRRLREDYGRFGREQPLIGY</sequence>